<dbReference type="GO" id="GO:0000978">
    <property type="term" value="F:RNA polymerase II cis-regulatory region sequence-specific DNA binding"/>
    <property type="evidence" value="ECO:0007669"/>
    <property type="project" value="TreeGrafter"/>
</dbReference>
<dbReference type="Proteomes" id="UP000230423">
    <property type="component" value="Unassembled WGS sequence"/>
</dbReference>
<keyword evidence="3" id="KW-1185">Reference proteome</keyword>
<name>A0A2G9TKK5_TELCI</name>
<protein>
    <recommendedName>
        <fullName evidence="1">RFX1-4/6/8-like BCD domain-containing protein</fullName>
    </recommendedName>
</protein>
<evidence type="ECO:0000259" key="1">
    <source>
        <dbReference type="Pfam" id="PF25340"/>
    </source>
</evidence>
<evidence type="ECO:0000313" key="3">
    <source>
        <dbReference type="Proteomes" id="UP000230423"/>
    </source>
</evidence>
<dbReference type="PANTHER" id="PTHR12619">
    <property type="entry name" value="RFX TRANSCRIPTION FACTOR FAMILY"/>
    <property type="match status" value="1"/>
</dbReference>
<organism evidence="2 3">
    <name type="scientific">Teladorsagia circumcincta</name>
    <name type="common">Brown stomach worm</name>
    <name type="synonym">Ostertagia circumcincta</name>
    <dbReference type="NCBI Taxonomy" id="45464"/>
    <lineage>
        <taxon>Eukaryota</taxon>
        <taxon>Metazoa</taxon>
        <taxon>Ecdysozoa</taxon>
        <taxon>Nematoda</taxon>
        <taxon>Chromadorea</taxon>
        <taxon>Rhabditida</taxon>
        <taxon>Rhabditina</taxon>
        <taxon>Rhabditomorpha</taxon>
        <taxon>Strongyloidea</taxon>
        <taxon>Trichostrongylidae</taxon>
        <taxon>Teladorsagia</taxon>
    </lineage>
</organism>
<dbReference type="OrthoDB" id="10056949at2759"/>
<sequence>EVLYCVKQLQFEHIEEYWTSFWQPEDDLEDEELVEIPRFSLLSISRHFRFSKSLAFLTQSCRNFAKNAEHYLKKAMQGAPEIIQKKKIQAVKYMAQGLRRYTSLNHLAQAARAVLQKPDQVMAMYNDYIRVDMQQVQEQAGWVSGCDSLMVHHIHNAFKDNLQKMAPMEEWAEWLESIVDQPTDYPLFDDALPPLPPMSLNQQYIISNRQSEQIYDQKVGDLSFRVAP</sequence>
<gene>
    <name evidence="2" type="ORF">TELCIR_20087</name>
</gene>
<dbReference type="Pfam" id="PF25340">
    <property type="entry name" value="BCD_RFX"/>
    <property type="match status" value="1"/>
</dbReference>
<dbReference type="InterPro" id="IPR039779">
    <property type="entry name" value="RFX-like"/>
</dbReference>
<dbReference type="PANTHER" id="PTHR12619:SF33">
    <property type="entry name" value="RFX, ISOFORM H"/>
    <property type="match status" value="1"/>
</dbReference>
<dbReference type="GO" id="GO:0000981">
    <property type="term" value="F:DNA-binding transcription factor activity, RNA polymerase II-specific"/>
    <property type="evidence" value="ECO:0007669"/>
    <property type="project" value="TreeGrafter"/>
</dbReference>
<evidence type="ECO:0000313" key="2">
    <source>
        <dbReference type="EMBL" id="PIO58477.1"/>
    </source>
</evidence>
<dbReference type="InterPro" id="IPR057321">
    <property type="entry name" value="RFX1-4/6/8-like_BCD"/>
</dbReference>
<accession>A0A2G9TKK5</accession>
<reference evidence="2 3" key="1">
    <citation type="submission" date="2015-09" db="EMBL/GenBank/DDBJ databases">
        <title>Draft genome of the parasitic nematode Teladorsagia circumcincta isolate WARC Sus (inbred).</title>
        <authorList>
            <person name="Mitreva M."/>
        </authorList>
    </citation>
    <scope>NUCLEOTIDE SEQUENCE [LARGE SCALE GENOMIC DNA]</scope>
    <source>
        <strain evidence="2 3">S</strain>
    </source>
</reference>
<feature type="non-terminal residue" evidence="2">
    <location>
        <position position="1"/>
    </location>
</feature>
<dbReference type="EMBL" id="KZ361038">
    <property type="protein sequence ID" value="PIO58477.1"/>
    <property type="molecule type" value="Genomic_DNA"/>
</dbReference>
<feature type="domain" description="RFX1-4/6/8-like BCD" evidence="1">
    <location>
        <begin position="57"/>
        <end position="181"/>
    </location>
</feature>
<dbReference type="AlphaFoldDB" id="A0A2G9TKK5"/>
<proteinExistence type="predicted"/>